<dbReference type="EMBL" id="ANMU01000109">
    <property type="protein sequence ID" value="EMJ80336.1"/>
    <property type="molecule type" value="Genomic_DNA"/>
</dbReference>
<dbReference type="Proteomes" id="UP000011873">
    <property type="component" value="Unassembled WGS sequence"/>
</dbReference>
<name>M6BP02_LEPBO</name>
<comment type="caution">
    <text evidence="1">The sequence shown here is derived from an EMBL/GenBank/DDBJ whole genome shotgun (WGS) entry which is preliminary data.</text>
</comment>
<accession>M6BP02</accession>
<reference evidence="1 2" key="1">
    <citation type="submission" date="2013-01" db="EMBL/GenBank/DDBJ databases">
        <authorList>
            <person name="Harkins D.M."/>
            <person name="Durkin A.S."/>
            <person name="Brinkac L.M."/>
            <person name="Haft D.H."/>
            <person name="Selengut J.D."/>
            <person name="Sanka R."/>
            <person name="DePew J."/>
            <person name="Purushe J."/>
            <person name="Galloway R.L."/>
            <person name="Vinetz J.M."/>
            <person name="Sutton G.G."/>
            <person name="Nierman W.C."/>
            <person name="Fouts D.E."/>
        </authorList>
    </citation>
    <scope>NUCLEOTIDE SEQUENCE [LARGE SCALE GENOMIC DNA]</scope>
    <source>
        <strain evidence="1 2">Sponselee CDC</strain>
    </source>
</reference>
<evidence type="ECO:0000313" key="2">
    <source>
        <dbReference type="Proteomes" id="UP000011873"/>
    </source>
</evidence>
<proteinExistence type="predicted"/>
<gene>
    <name evidence="1" type="ORF">LEP1GSC016_1117</name>
</gene>
<organism evidence="1 2">
    <name type="scientific">Leptospira borgpetersenii serovar Hardjo-bovis str. Sponselee</name>
    <dbReference type="NCBI Taxonomy" id="1303729"/>
    <lineage>
        <taxon>Bacteria</taxon>
        <taxon>Pseudomonadati</taxon>
        <taxon>Spirochaetota</taxon>
        <taxon>Spirochaetia</taxon>
        <taxon>Leptospirales</taxon>
        <taxon>Leptospiraceae</taxon>
        <taxon>Leptospira</taxon>
    </lineage>
</organism>
<protein>
    <submittedName>
        <fullName evidence="1">Uncharacterized protein</fullName>
    </submittedName>
</protein>
<sequence length="43" mass="4974">MVAQRVLGRAVNFLEFENRIQRKMVPGNQRSNLYAIGKQSSHE</sequence>
<evidence type="ECO:0000313" key="1">
    <source>
        <dbReference type="EMBL" id="EMJ80336.1"/>
    </source>
</evidence>
<dbReference type="AlphaFoldDB" id="M6BP02"/>
<dbReference type="PATRIC" id="fig|1218567.3.peg.2820"/>